<reference evidence="2" key="1">
    <citation type="submission" date="2021-06" db="EMBL/GenBank/DDBJ databases">
        <authorList>
            <person name="Arsene-Ploetze F."/>
        </authorList>
    </citation>
    <scope>NUCLEOTIDE SEQUENCE</scope>
    <source>
        <strain evidence="2">SBRY1</strain>
    </source>
</reference>
<evidence type="ECO:0000313" key="2">
    <source>
        <dbReference type="EMBL" id="CAG7651342.1"/>
    </source>
</evidence>
<comment type="caution">
    <text evidence="2">The sequence shown here is derived from an EMBL/GenBank/DDBJ whole genome shotgun (WGS) entry which is preliminary data.</text>
</comment>
<dbReference type="EMBL" id="CAJVAX010000019">
    <property type="protein sequence ID" value="CAG7651342.1"/>
    <property type="molecule type" value="Genomic_DNA"/>
</dbReference>
<name>A0A9W4H549_9ACTN</name>
<evidence type="ECO:0000313" key="3">
    <source>
        <dbReference type="Proteomes" id="UP001153328"/>
    </source>
</evidence>
<feature type="region of interest" description="Disordered" evidence="1">
    <location>
        <begin position="1"/>
        <end position="77"/>
    </location>
</feature>
<dbReference type="Proteomes" id="UP001153328">
    <property type="component" value="Unassembled WGS sequence"/>
</dbReference>
<sequence>MVFRGRGHPAVRPGWRHIPHPGRPPRHPGPLMEAPDVRSHRPLRARHTVLDRPHGPRPASRAGLLQGPVRLAGRGRT</sequence>
<organism evidence="2 3">
    <name type="scientific">Actinacidiphila bryophytorum</name>
    <dbReference type="NCBI Taxonomy" id="1436133"/>
    <lineage>
        <taxon>Bacteria</taxon>
        <taxon>Bacillati</taxon>
        <taxon>Actinomycetota</taxon>
        <taxon>Actinomycetes</taxon>
        <taxon>Kitasatosporales</taxon>
        <taxon>Streptomycetaceae</taxon>
        <taxon>Actinacidiphila</taxon>
    </lineage>
</organism>
<evidence type="ECO:0000256" key="1">
    <source>
        <dbReference type="SAM" id="MobiDB-lite"/>
    </source>
</evidence>
<proteinExistence type="predicted"/>
<accession>A0A9W4H549</accession>
<feature type="compositionally biased region" description="Basic residues" evidence="1">
    <location>
        <begin position="1"/>
        <end position="26"/>
    </location>
</feature>
<gene>
    <name evidence="2" type="ORF">SBRY_50589</name>
</gene>
<keyword evidence="3" id="KW-1185">Reference proteome</keyword>
<dbReference type="AlphaFoldDB" id="A0A9W4H549"/>
<protein>
    <submittedName>
        <fullName evidence="2">Uncharacterized protein</fullName>
    </submittedName>
</protein>